<dbReference type="EMBL" id="CAJNOK010011466">
    <property type="protein sequence ID" value="CAF1140867.1"/>
    <property type="molecule type" value="Genomic_DNA"/>
</dbReference>
<dbReference type="Proteomes" id="UP000677228">
    <property type="component" value="Unassembled WGS sequence"/>
</dbReference>
<proteinExistence type="predicted"/>
<dbReference type="EMBL" id="CAJOBC010005282">
    <property type="protein sequence ID" value="CAF3858224.1"/>
    <property type="molecule type" value="Genomic_DNA"/>
</dbReference>
<name>A0A814NJE9_9BILA</name>
<keyword evidence="5" id="KW-1185">Reference proteome</keyword>
<evidence type="ECO:0000313" key="1">
    <source>
        <dbReference type="EMBL" id="CAF1092759.1"/>
    </source>
</evidence>
<dbReference type="Proteomes" id="UP000682733">
    <property type="component" value="Unassembled WGS sequence"/>
</dbReference>
<dbReference type="EMBL" id="CAJNOQ010005281">
    <property type="protein sequence ID" value="CAF1092759.1"/>
    <property type="molecule type" value="Genomic_DNA"/>
</dbReference>
<dbReference type="Proteomes" id="UP000681722">
    <property type="component" value="Unassembled WGS sequence"/>
</dbReference>
<gene>
    <name evidence="1" type="ORF">GPM918_LOCUS18345</name>
    <name evidence="2" type="ORF">OVA965_LOCUS21120</name>
    <name evidence="3" type="ORF">SRO942_LOCUS18345</name>
    <name evidence="4" type="ORF">TMI583_LOCUS21698</name>
</gene>
<evidence type="ECO:0000313" key="3">
    <source>
        <dbReference type="EMBL" id="CAF3858224.1"/>
    </source>
</evidence>
<protein>
    <submittedName>
        <fullName evidence="1">Uncharacterized protein</fullName>
    </submittedName>
</protein>
<sequence length="141" mass="17228">MRTTFPFDLLKYMKRLDLFSYMTPVEGIIPSRNVDFLRLIDECIKSYLPQTKIQLAHEYDFGQMENYEHDDERGYVKQLESDRFYYDHMVVGYDQSAVERLCAFYNTDLFELYTRYSSFLYNHNYPVVSVYSYHYLYNIRK</sequence>
<dbReference type="EMBL" id="CAJOBA010026412">
    <property type="protein sequence ID" value="CAF3936081.1"/>
    <property type="molecule type" value="Genomic_DNA"/>
</dbReference>
<evidence type="ECO:0000313" key="2">
    <source>
        <dbReference type="EMBL" id="CAF1140867.1"/>
    </source>
</evidence>
<dbReference type="Proteomes" id="UP000663829">
    <property type="component" value="Unassembled WGS sequence"/>
</dbReference>
<dbReference type="AlphaFoldDB" id="A0A814NJE9"/>
<reference evidence="1" key="1">
    <citation type="submission" date="2021-02" db="EMBL/GenBank/DDBJ databases">
        <authorList>
            <person name="Nowell W R."/>
        </authorList>
    </citation>
    <scope>NUCLEOTIDE SEQUENCE</scope>
</reference>
<comment type="caution">
    <text evidence="1">The sequence shown here is derived from an EMBL/GenBank/DDBJ whole genome shotgun (WGS) entry which is preliminary data.</text>
</comment>
<organism evidence="1 5">
    <name type="scientific">Didymodactylos carnosus</name>
    <dbReference type="NCBI Taxonomy" id="1234261"/>
    <lineage>
        <taxon>Eukaryota</taxon>
        <taxon>Metazoa</taxon>
        <taxon>Spiralia</taxon>
        <taxon>Gnathifera</taxon>
        <taxon>Rotifera</taxon>
        <taxon>Eurotatoria</taxon>
        <taxon>Bdelloidea</taxon>
        <taxon>Philodinida</taxon>
        <taxon>Philodinidae</taxon>
        <taxon>Didymodactylos</taxon>
    </lineage>
</organism>
<evidence type="ECO:0000313" key="4">
    <source>
        <dbReference type="EMBL" id="CAF3936081.1"/>
    </source>
</evidence>
<evidence type="ECO:0000313" key="5">
    <source>
        <dbReference type="Proteomes" id="UP000663829"/>
    </source>
</evidence>
<accession>A0A814NJE9</accession>